<evidence type="ECO:0000256" key="6">
    <source>
        <dbReference type="HAMAP-Rule" id="MF_01216"/>
    </source>
</evidence>
<dbReference type="InterPro" id="IPR023048">
    <property type="entry name" value="NADH:quinone_OxRdtase_FMN_depd"/>
</dbReference>
<dbReference type="EC" id="1.6.5.-" evidence="6"/>
<comment type="caution">
    <text evidence="8">The sequence shown here is derived from an EMBL/GenBank/DDBJ whole genome shotgun (WGS) entry which is preliminary data.</text>
</comment>
<accession>A0ABP9RVZ1</accession>
<name>A0ABP9RVZ1_9GAMM</name>
<dbReference type="EMBL" id="BAABLF010000005">
    <property type="protein sequence ID" value="GAA5188241.1"/>
    <property type="molecule type" value="Genomic_DNA"/>
</dbReference>
<dbReference type="SUPFAM" id="SSF52218">
    <property type="entry name" value="Flavoproteins"/>
    <property type="match status" value="1"/>
</dbReference>
<comment type="function">
    <text evidence="6">Also exhibits azoreductase activity. Catalyzes the reductive cleavage of the azo bond in aromatic azo compounds to the corresponding amines.</text>
</comment>
<dbReference type="Pfam" id="PF02525">
    <property type="entry name" value="Flavodoxin_2"/>
    <property type="match status" value="1"/>
</dbReference>
<evidence type="ECO:0000256" key="4">
    <source>
        <dbReference type="ARBA" id="ARBA00023027"/>
    </source>
</evidence>
<keyword evidence="1 6" id="KW-0285">Flavoprotein</keyword>
<dbReference type="Gene3D" id="3.40.50.360">
    <property type="match status" value="1"/>
</dbReference>
<evidence type="ECO:0000259" key="7">
    <source>
        <dbReference type="Pfam" id="PF02525"/>
    </source>
</evidence>
<dbReference type="PANTHER" id="PTHR43741:SF2">
    <property type="entry name" value="FMN-DEPENDENT NADH:QUINONE OXIDOREDUCTASE"/>
    <property type="match status" value="1"/>
</dbReference>
<comment type="cofactor">
    <cofactor evidence="6">
        <name>FMN</name>
        <dbReference type="ChEBI" id="CHEBI:58210"/>
    </cofactor>
    <text evidence="6">Binds 1 FMN per subunit.</text>
</comment>
<evidence type="ECO:0000256" key="3">
    <source>
        <dbReference type="ARBA" id="ARBA00023002"/>
    </source>
</evidence>
<feature type="domain" description="Flavodoxin-like fold" evidence="7">
    <location>
        <begin position="3"/>
        <end position="195"/>
    </location>
</feature>
<comment type="catalytic activity">
    <reaction evidence="5">
        <text>N,N-dimethyl-1,4-phenylenediamine + anthranilate + 2 NAD(+) = 2-(4-dimethylaminophenyl)diazenylbenzoate + 2 NADH + 2 H(+)</text>
        <dbReference type="Rhea" id="RHEA:55872"/>
        <dbReference type="ChEBI" id="CHEBI:15378"/>
        <dbReference type="ChEBI" id="CHEBI:15783"/>
        <dbReference type="ChEBI" id="CHEBI:16567"/>
        <dbReference type="ChEBI" id="CHEBI:57540"/>
        <dbReference type="ChEBI" id="CHEBI:57945"/>
        <dbReference type="ChEBI" id="CHEBI:71579"/>
        <dbReference type="EC" id="1.7.1.17"/>
    </reaction>
    <physiologicalReaction direction="right-to-left" evidence="5">
        <dbReference type="Rhea" id="RHEA:55874"/>
    </physiologicalReaction>
</comment>
<protein>
    <recommendedName>
        <fullName evidence="6">FMN dependent NADH:quinone oxidoreductase</fullName>
        <ecNumber evidence="6">1.6.5.-</ecNumber>
    </recommendedName>
    <alternativeName>
        <fullName evidence="6">Azo-dye reductase</fullName>
    </alternativeName>
    <alternativeName>
        <fullName evidence="6">FMN-dependent NADH-azo compound oxidoreductase</fullName>
    </alternativeName>
    <alternativeName>
        <fullName evidence="6">FMN-dependent NADH-azoreductase</fullName>
        <ecNumber evidence="6">1.7.1.17</ecNumber>
    </alternativeName>
</protein>
<keyword evidence="2 6" id="KW-0288">FMN</keyword>
<comment type="subunit">
    <text evidence="6">Homodimer.</text>
</comment>
<feature type="binding site" evidence="6">
    <location>
        <begin position="96"/>
        <end position="99"/>
    </location>
    <ligand>
        <name>FMN</name>
        <dbReference type="ChEBI" id="CHEBI:58210"/>
    </ligand>
</feature>
<keyword evidence="9" id="KW-1185">Reference proteome</keyword>
<feature type="binding site" evidence="6">
    <location>
        <begin position="16"/>
        <end position="18"/>
    </location>
    <ligand>
        <name>FMN</name>
        <dbReference type="ChEBI" id="CHEBI:58210"/>
    </ligand>
</feature>
<evidence type="ECO:0000313" key="8">
    <source>
        <dbReference type="EMBL" id="GAA5188241.1"/>
    </source>
</evidence>
<organism evidence="8 9">
    <name type="scientific">Ferrimonas gelatinilytica</name>
    <dbReference type="NCBI Taxonomy" id="1255257"/>
    <lineage>
        <taxon>Bacteria</taxon>
        <taxon>Pseudomonadati</taxon>
        <taxon>Pseudomonadota</taxon>
        <taxon>Gammaproteobacteria</taxon>
        <taxon>Alteromonadales</taxon>
        <taxon>Ferrimonadaceae</taxon>
        <taxon>Ferrimonas</taxon>
    </lineage>
</organism>
<dbReference type="EC" id="1.7.1.17" evidence="6"/>
<dbReference type="InterPro" id="IPR050104">
    <property type="entry name" value="FMN-dep_NADH:Q_OxRdtase_AzoR1"/>
</dbReference>
<sequence>MRTLLIINASASLAHSHSRTLAQQYEAQWRRVNPDGRVLHRDLGANPPPHLDEATFAAFYTPADERSEAQRVQLTLSDSLIEELKAADDLVIAAPMYNFSIPTPLKAWFDHICRVGVTFRYGSNGPEGLLPRKHAVLLLSRGGRYEEGASMDHQAPYLRQLLNFIGIEEVEVVAAQGMAGNADAGMAEAKAKVDALFGA</sequence>
<dbReference type="HAMAP" id="MF_01216">
    <property type="entry name" value="Azoreductase_type1"/>
    <property type="match status" value="1"/>
</dbReference>
<gene>
    <name evidence="8" type="primary">azoR3</name>
    <name evidence="6" type="synonym">azoR</name>
    <name evidence="8" type="ORF">GCM10025772_07730</name>
</gene>
<dbReference type="RefSeq" id="WP_345315725.1">
    <property type="nucleotide sequence ID" value="NZ_BAABLF010000005.1"/>
</dbReference>
<dbReference type="PANTHER" id="PTHR43741">
    <property type="entry name" value="FMN-DEPENDENT NADH-AZOREDUCTASE 1"/>
    <property type="match status" value="1"/>
</dbReference>
<evidence type="ECO:0000256" key="2">
    <source>
        <dbReference type="ARBA" id="ARBA00022643"/>
    </source>
</evidence>
<evidence type="ECO:0000256" key="5">
    <source>
        <dbReference type="ARBA" id="ARBA00048542"/>
    </source>
</evidence>
<reference evidence="9" key="1">
    <citation type="journal article" date="2019" name="Int. J. Syst. Evol. Microbiol.">
        <title>The Global Catalogue of Microorganisms (GCM) 10K type strain sequencing project: providing services to taxonomists for standard genome sequencing and annotation.</title>
        <authorList>
            <consortium name="The Broad Institute Genomics Platform"/>
            <consortium name="The Broad Institute Genome Sequencing Center for Infectious Disease"/>
            <person name="Wu L."/>
            <person name="Ma J."/>
        </authorList>
    </citation>
    <scope>NUCLEOTIDE SEQUENCE [LARGE SCALE GENOMIC DNA]</scope>
    <source>
        <strain evidence="9">JCM 18720</strain>
    </source>
</reference>
<dbReference type="InterPro" id="IPR003680">
    <property type="entry name" value="Flavodoxin_fold"/>
</dbReference>
<keyword evidence="3 6" id="KW-0560">Oxidoreductase</keyword>
<comment type="function">
    <text evidence="6">Quinone reductase that provides resistance to thiol-specific stress caused by electrophilic quinones.</text>
</comment>
<evidence type="ECO:0000313" key="9">
    <source>
        <dbReference type="Proteomes" id="UP001501600"/>
    </source>
</evidence>
<feature type="binding site" evidence="6">
    <location>
        <begin position="140"/>
        <end position="143"/>
    </location>
    <ligand>
        <name>FMN</name>
        <dbReference type="ChEBI" id="CHEBI:58210"/>
    </ligand>
</feature>
<dbReference type="Proteomes" id="UP001501600">
    <property type="component" value="Unassembled WGS sequence"/>
</dbReference>
<proteinExistence type="inferred from homology"/>
<comment type="catalytic activity">
    <reaction evidence="6">
        <text>2 a quinone + NADH + H(+) = 2 a 1,4-benzosemiquinone + NAD(+)</text>
        <dbReference type="Rhea" id="RHEA:65952"/>
        <dbReference type="ChEBI" id="CHEBI:15378"/>
        <dbReference type="ChEBI" id="CHEBI:57540"/>
        <dbReference type="ChEBI" id="CHEBI:57945"/>
        <dbReference type="ChEBI" id="CHEBI:132124"/>
        <dbReference type="ChEBI" id="CHEBI:134225"/>
    </reaction>
</comment>
<feature type="binding site" evidence="6">
    <location>
        <position position="10"/>
    </location>
    <ligand>
        <name>FMN</name>
        <dbReference type="ChEBI" id="CHEBI:58210"/>
    </ligand>
</feature>
<dbReference type="InterPro" id="IPR029039">
    <property type="entry name" value="Flavoprotein-like_sf"/>
</dbReference>
<comment type="similarity">
    <text evidence="6">Belongs to the azoreductase type 1 family.</text>
</comment>
<keyword evidence="4 6" id="KW-0520">NAD</keyword>
<evidence type="ECO:0000256" key="1">
    <source>
        <dbReference type="ARBA" id="ARBA00022630"/>
    </source>
</evidence>